<sequence length="250" mass="29249">MKVLIIEDEQPAAHKLIRLLEEADKQIEVIDVLASIEQTINWLAVHPGPELIFMDIQLEDGISFEIFETCKIQTPVIFTTAYDEYTLKAFKVNSIDYLLKPIAPDDLKAALDKFNVLHRQQANYSRLESIISQLQPKTKERFLIKIGEHYRSVQTLSIHCFFIMERNTFIQTDTGKTYPIDYSLDKIEQLVDPGQFFRINRNFIVNFSAIQDILIYSSGRLKIILNGWTEKEDILVSRERVTEFKEWMDR</sequence>
<feature type="modified residue" description="4-aspartylphosphate" evidence="1">
    <location>
        <position position="55"/>
    </location>
</feature>
<evidence type="ECO:0000313" key="4">
    <source>
        <dbReference type="EMBL" id="MBC5643587.1"/>
    </source>
</evidence>
<dbReference type="PROSITE" id="PS50110">
    <property type="entry name" value="RESPONSE_REGULATORY"/>
    <property type="match status" value="1"/>
</dbReference>
<evidence type="ECO:0000256" key="1">
    <source>
        <dbReference type="PROSITE-ProRule" id="PRU00169"/>
    </source>
</evidence>
<feature type="domain" description="Response regulatory" evidence="2">
    <location>
        <begin position="2"/>
        <end position="115"/>
    </location>
</feature>
<dbReference type="PANTHER" id="PTHR37299:SF1">
    <property type="entry name" value="STAGE 0 SPORULATION PROTEIN A HOMOLOG"/>
    <property type="match status" value="1"/>
</dbReference>
<name>A0ABR7E1F2_9BACT</name>
<dbReference type="Gene3D" id="2.40.50.1020">
    <property type="entry name" value="LytTr DNA-binding domain"/>
    <property type="match status" value="1"/>
</dbReference>
<dbReference type="SMART" id="SM00448">
    <property type="entry name" value="REC"/>
    <property type="match status" value="1"/>
</dbReference>
<dbReference type="SUPFAM" id="SSF52172">
    <property type="entry name" value="CheY-like"/>
    <property type="match status" value="1"/>
</dbReference>
<dbReference type="SMART" id="SM00850">
    <property type="entry name" value="LytTR"/>
    <property type="match status" value="1"/>
</dbReference>
<reference evidence="4 5" key="1">
    <citation type="submission" date="2020-08" db="EMBL/GenBank/DDBJ databases">
        <title>Genome public.</title>
        <authorList>
            <person name="Liu C."/>
            <person name="Sun Q."/>
        </authorList>
    </citation>
    <scope>NUCLEOTIDE SEQUENCE [LARGE SCALE GENOMIC DNA]</scope>
    <source>
        <strain evidence="4 5">BX2</strain>
    </source>
</reference>
<evidence type="ECO:0000259" key="2">
    <source>
        <dbReference type="PROSITE" id="PS50110"/>
    </source>
</evidence>
<proteinExistence type="predicted"/>
<protein>
    <submittedName>
        <fullName evidence="4">Response regulator transcription factor</fullName>
    </submittedName>
</protein>
<organism evidence="4 5">
    <name type="scientific">Parabacteroides segnis</name>
    <dbReference type="NCBI Taxonomy" id="2763058"/>
    <lineage>
        <taxon>Bacteria</taxon>
        <taxon>Pseudomonadati</taxon>
        <taxon>Bacteroidota</taxon>
        <taxon>Bacteroidia</taxon>
        <taxon>Bacteroidales</taxon>
        <taxon>Tannerellaceae</taxon>
        <taxon>Parabacteroides</taxon>
    </lineage>
</organism>
<gene>
    <name evidence="4" type="ORF">H8S77_11885</name>
</gene>
<dbReference type="InterPro" id="IPR011006">
    <property type="entry name" value="CheY-like_superfamily"/>
</dbReference>
<dbReference type="PROSITE" id="PS50930">
    <property type="entry name" value="HTH_LYTTR"/>
    <property type="match status" value="1"/>
</dbReference>
<dbReference type="InterPro" id="IPR001789">
    <property type="entry name" value="Sig_transdc_resp-reg_receiver"/>
</dbReference>
<dbReference type="EMBL" id="JACOOI010000011">
    <property type="protein sequence ID" value="MBC5643587.1"/>
    <property type="molecule type" value="Genomic_DNA"/>
</dbReference>
<feature type="domain" description="HTH LytTR-type" evidence="3">
    <location>
        <begin position="142"/>
        <end position="250"/>
    </location>
</feature>
<comment type="caution">
    <text evidence="4">The sequence shown here is derived from an EMBL/GenBank/DDBJ whole genome shotgun (WGS) entry which is preliminary data.</text>
</comment>
<dbReference type="RefSeq" id="WP_186959553.1">
    <property type="nucleotide sequence ID" value="NZ_JACOOI010000011.1"/>
</dbReference>
<dbReference type="Proteomes" id="UP000644010">
    <property type="component" value="Unassembled WGS sequence"/>
</dbReference>
<accession>A0ABR7E1F2</accession>
<dbReference type="Pfam" id="PF04397">
    <property type="entry name" value="LytTR"/>
    <property type="match status" value="1"/>
</dbReference>
<dbReference type="InterPro" id="IPR007492">
    <property type="entry name" value="LytTR_DNA-bd_dom"/>
</dbReference>
<evidence type="ECO:0000313" key="5">
    <source>
        <dbReference type="Proteomes" id="UP000644010"/>
    </source>
</evidence>
<keyword evidence="5" id="KW-1185">Reference proteome</keyword>
<dbReference type="InterPro" id="IPR046947">
    <property type="entry name" value="LytR-like"/>
</dbReference>
<dbReference type="PANTHER" id="PTHR37299">
    <property type="entry name" value="TRANSCRIPTIONAL REGULATOR-RELATED"/>
    <property type="match status" value="1"/>
</dbReference>
<dbReference type="Pfam" id="PF00072">
    <property type="entry name" value="Response_reg"/>
    <property type="match status" value="1"/>
</dbReference>
<keyword evidence="1" id="KW-0597">Phosphoprotein</keyword>
<evidence type="ECO:0000259" key="3">
    <source>
        <dbReference type="PROSITE" id="PS50930"/>
    </source>
</evidence>
<dbReference type="Gene3D" id="3.40.50.2300">
    <property type="match status" value="1"/>
</dbReference>